<dbReference type="InterPro" id="IPR013324">
    <property type="entry name" value="RNA_pol_sigma_r3/r4-like"/>
</dbReference>
<evidence type="ECO:0000313" key="6">
    <source>
        <dbReference type="Proteomes" id="UP000537825"/>
    </source>
</evidence>
<dbReference type="SUPFAM" id="SSF88659">
    <property type="entry name" value="Sigma3 and sigma4 domains of RNA polymerase sigma factors"/>
    <property type="match status" value="1"/>
</dbReference>
<dbReference type="InterPro" id="IPR036388">
    <property type="entry name" value="WH-like_DNA-bd_sf"/>
</dbReference>
<accession>A0A7X4YJ56</accession>
<evidence type="ECO:0000259" key="3">
    <source>
        <dbReference type="Pfam" id="PF08281"/>
    </source>
</evidence>
<dbReference type="InterPro" id="IPR013249">
    <property type="entry name" value="RNA_pol_sigma70_r4_t2"/>
</dbReference>
<dbReference type="Gene3D" id="1.10.1740.10">
    <property type="match status" value="1"/>
</dbReference>
<dbReference type="AlphaFoldDB" id="A0A7X4YJ56"/>
<proteinExistence type="predicted"/>
<dbReference type="Pfam" id="PF04542">
    <property type="entry name" value="Sigma70_r2"/>
    <property type="match status" value="1"/>
</dbReference>
<name>A0A7X4YJ56_9BACT</name>
<comment type="caution">
    <text evidence="5">The sequence shown here is derived from an EMBL/GenBank/DDBJ whole genome shotgun (WGS) entry which is preliminary data.</text>
</comment>
<evidence type="ECO:0000259" key="2">
    <source>
        <dbReference type="Pfam" id="PF04542"/>
    </source>
</evidence>
<reference evidence="5 6" key="1">
    <citation type="submission" date="2020-01" db="EMBL/GenBank/DDBJ databases">
        <title>The draft genome sequence of Corallococcus exiguus DSM 14696.</title>
        <authorList>
            <person name="Zhang X."/>
            <person name="Zhu H."/>
        </authorList>
    </citation>
    <scope>NUCLEOTIDE SEQUENCE [LARGE SCALE GENOMIC DNA]</scope>
    <source>
        <strain evidence="5 6">DSM 14696</strain>
    </source>
</reference>
<protein>
    <recommendedName>
        <fullName evidence="7">Sigma-70 family RNA polymerase sigma factor</fullName>
    </recommendedName>
</protein>
<dbReference type="Pfam" id="PF08281">
    <property type="entry name" value="Sigma70_r4_2"/>
    <property type="match status" value="1"/>
</dbReference>
<evidence type="ECO:0000259" key="4">
    <source>
        <dbReference type="Pfam" id="PF20239"/>
    </source>
</evidence>
<dbReference type="Proteomes" id="UP000537825">
    <property type="component" value="Unassembled WGS sequence"/>
</dbReference>
<dbReference type="InterPro" id="IPR013325">
    <property type="entry name" value="RNA_pol_sigma_r2"/>
</dbReference>
<feature type="compositionally biased region" description="Acidic residues" evidence="1">
    <location>
        <begin position="82"/>
        <end position="94"/>
    </location>
</feature>
<feature type="domain" description="RNA polymerase sigma-70 region 2" evidence="2">
    <location>
        <begin position="18"/>
        <end position="79"/>
    </location>
</feature>
<dbReference type="InterPro" id="IPR007627">
    <property type="entry name" value="RNA_pol_sigma70_r2"/>
</dbReference>
<dbReference type="GO" id="GO:0003677">
    <property type="term" value="F:DNA binding"/>
    <property type="evidence" value="ECO:0007669"/>
    <property type="project" value="InterPro"/>
</dbReference>
<dbReference type="PANTHER" id="PTHR47756:SF2">
    <property type="entry name" value="BLL6612 PROTEIN"/>
    <property type="match status" value="1"/>
</dbReference>
<feature type="domain" description="RNA polymerase sigma factor 70 region 4 type 2" evidence="3">
    <location>
        <begin position="113"/>
        <end position="164"/>
    </location>
</feature>
<evidence type="ECO:0000256" key="1">
    <source>
        <dbReference type="SAM" id="MobiDB-lite"/>
    </source>
</evidence>
<dbReference type="PANTHER" id="PTHR47756">
    <property type="entry name" value="BLL6612 PROTEIN-RELATED"/>
    <property type="match status" value="1"/>
</dbReference>
<evidence type="ECO:0000313" key="5">
    <source>
        <dbReference type="EMBL" id="NBC46353.1"/>
    </source>
</evidence>
<dbReference type="Pfam" id="PF20239">
    <property type="entry name" value="DUF6596"/>
    <property type="match status" value="1"/>
</dbReference>
<sequence length="412" mass="44861">MSSVTQALELAFREWSAGLVAALARRVGLGRLDLAEDSVQFAMLQAARTWGFHGIPEQPRAWLLRVALNRLTDLLRQRAPEVPEDSESVEEATPTEEPTRFAAELPDDALRLLFACCHPALSREMQVTLTLKVACGFSVREVAAALLADEPTVAQRLVRAKRTLRACRATLEVPSPEALPERLGAVHAALYLLFNEGYEASEGHDLSRAELCLEALRLAEVLLSHAGTATPEGHALAALFCFRTAGLPGRVDARGAFVPQEARTGMESSPLLMARGLWHLRASMGTVLTPLHLEAEIALVHAKTSTPGPEDSARLLRLYDALLTLKPSPIVALGRVVALSRVRGPAEALEALGPLRSEAVLRRYPYRFAVEGMLLEQVGARSRAADCFRQAAALARTPPQREYLLSRARACE</sequence>
<keyword evidence="6" id="KW-1185">Reference proteome</keyword>
<organism evidence="5 6">
    <name type="scientific">Corallococcus exiguus</name>
    <dbReference type="NCBI Taxonomy" id="83462"/>
    <lineage>
        <taxon>Bacteria</taxon>
        <taxon>Pseudomonadati</taxon>
        <taxon>Myxococcota</taxon>
        <taxon>Myxococcia</taxon>
        <taxon>Myxococcales</taxon>
        <taxon>Cystobacterineae</taxon>
        <taxon>Myxococcaceae</taxon>
        <taxon>Corallococcus</taxon>
    </lineage>
</organism>
<evidence type="ECO:0008006" key="7">
    <source>
        <dbReference type="Google" id="ProtNLM"/>
    </source>
</evidence>
<dbReference type="SUPFAM" id="SSF88946">
    <property type="entry name" value="Sigma2 domain of RNA polymerase sigma factors"/>
    <property type="match status" value="1"/>
</dbReference>
<dbReference type="GO" id="GO:0006352">
    <property type="term" value="P:DNA-templated transcription initiation"/>
    <property type="evidence" value="ECO:0007669"/>
    <property type="project" value="InterPro"/>
</dbReference>
<feature type="domain" description="DUF6596" evidence="4">
    <location>
        <begin position="182"/>
        <end position="283"/>
    </location>
</feature>
<feature type="region of interest" description="Disordered" evidence="1">
    <location>
        <begin position="79"/>
        <end position="99"/>
    </location>
</feature>
<dbReference type="RefSeq" id="WP_161663374.1">
    <property type="nucleotide sequence ID" value="NZ_CBCSLE010000103.1"/>
</dbReference>
<dbReference type="EMBL" id="JAAAPK010000023">
    <property type="protein sequence ID" value="NBC46353.1"/>
    <property type="molecule type" value="Genomic_DNA"/>
</dbReference>
<gene>
    <name evidence="5" type="ORF">GTZ93_41865</name>
</gene>
<dbReference type="GO" id="GO:0016987">
    <property type="term" value="F:sigma factor activity"/>
    <property type="evidence" value="ECO:0007669"/>
    <property type="project" value="InterPro"/>
</dbReference>
<dbReference type="Gene3D" id="1.10.10.10">
    <property type="entry name" value="Winged helix-like DNA-binding domain superfamily/Winged helix DNA-binding domain"/>
    <property type="match status" value="1"/>
</dbReference>
<dbReference type="InterPro" id="IPR046531">
    <property type="entry name" value="DUF6596"/>
</dbReference>